<comment type="caution">
    <text evidence="6">The sequence shown here is derived from an EMBL/GenBank/DDBJ whole genome shotgun (WGS) entry which is preliminary data.</text>
</comment>
<reference evidence="6 7" key="1">
    <citation type="journal article" date="2018" name="BMC Genomics">
        <title>Comparative genome analyses reveal sequence features reflecting distinct modes of host-adaptation between dicot and monocot powdery mildew.</title>
        <authorList>
            <person name="Wu Y."/>
            <person name="Ma X."/>
            <person name="Pan Z."/>
            <person name="Kale S.D."/>
            <person name="Song Y."/>
            <person name="King H."/>
            <person name="Zhang Q."/>
            <person name="Presley C."/>
            <person name="Deng X."/>
            <person name="Wei C.I."/>
            <person name="Xiao S."/>
        </authorList>
    </citation>
    <scope>NUCLEOTIDE SEQUENCE [LARGE SCALE GENOMIC DNA]</scope>
    <source>
        <strain evidence="6">UCSC1</strain>
    </source>
</reference>
<evidence type="ECO:0000256" key="1">
    <source>
        <dbReference type="ARBA" id="ARBA00022737"/>
    </source>
</evidence>
<evidence type="ECO:0000313" key="7">
    <source>
        <dbReference type="Proteomes" id="UP000285405"/>
    </source>
</evidence>
<keyword evidence="4" id="KW-0183">Conidiation</keyword>
<evidence type="ECO:0000259" key="5">
    <source>
        <dbReference type="PROSITE" id="PS51299"/>
    </source>
</evidence>
<dbReference type="GO" id="GO:0000981">
    <property type="term" value="F:DNA-binding transcription factor activity, RNA polymerase II-specific"/>
    <property type="evidence" value="ECO:0007669"/>
    <property type="project" value="UniProtKB-ARBA"/>
</dbReference>
<dbReference type="InterPro" id="IPR003163">
    <property type="entry name" value="Tscrpt_reg_HTH_APSES-type"/>
</dbReference>
<dbReference type="Gene3D" id="3.10.260.10">
    <property type="entry name" value="Transcription regulator HTH, APSES-type DNA-binding domain"/>
    <property type="match status" value="1"/>
</dbReference>
<dbReference type="GO" id="GO:0033309">
    <property type="term" value="C:SBF transcription complex"/>
    <property type="evidence" value="ECO:0007669"/>
    <property type="project" value="TreeGrafter"/>
</dbReference>
<feature type="domain" description="HTH APSES-type" evidence="5">
    <location>
        <begin position="1"/>
        <end position="95"/>
    </location>
</feature>
<dbReference type="OrthoDB" id="6718656at2759"/>
<keyword evidence="2" id="KW-0749">Sporulation</keyword>
<dbReference type="PROSITE" id="PS51299">
    <property type="entry name" value="HTH_APSES"/>
    <property type="match status" value="1"/>
</dbReference>
<evidence type="ECO:0000313" key="6">
    <source>
        <dbReference type="EMBL" id="RKF55273.1"/>
    </source>
</evidence>
<proteinExistence type="predicted"/>
<dbReference type="GO" id="GO:0048315">
    <property type="term" value="P:conidium formation"/>
    <property type="evidence" value="ECO:0007669"/>
    <property type="project" value="UniProtKB-KW"/>
</dbReference>
<evidence type="ECO:0000256" key="4">
    <source>
        <dbReference type="ARBA" id="ARBA00023321"/>
    </source>
</evidence>
<gene>
    <name evidence="6" type="ORF">GcC1_205009</name>
</gene>
<dbReference type="SUPFAM" id="SSF54616">
    <property type="entry name" value="DNA-binding domain of Mlu1-box binding protein MBP1"/>
    <property type="match status" value="1"/>
</dbReference>
<dbReference type="GO" id="GO:0030907">
    <property type="term" value="C:MBF transcription complex"/>
    <property type="evidence" value="ECO:0007669"/>
    <property type="project" value="TreeGrafter"/>
</dbReference>
<sequence>MRQRDDNWISITHILKGASRENPTRMRILKREVQKKRHEKIKGGHGKYQSLEKHIGCTWVSLDQERSFAQRNQANKKIQKVFKYTPGVKSPSAVPQRKHI</sequence>
<dbReference type="SMART" id="SM01252">
    <property type="entry name" value="KilA-N"/>
    <property type="match status" value="1"/>
</dbReference>
<organism evidence="6 7">
    <name type="scientific">Golovinomyces cichoracearum</name>
    <dbReference type="NCBI Taxonomy" id="62708"/>
    <lineage>
        <taxon>Eukaryota</taxon>
        <taxon>Fungi</taxon>
        <taxon>Dikarya</taxon>
        <taxon>Ascomycota</taxon>
        <taxon>Pezizomycotina</taxon>
        <taxon>Leotiomycetes</taxon>
        <taxon>Erysiphales</taxon>
        <taxon>Erysiphaceae</taxon>
        <taxon>Golovinomyces</taxon>
    </lineage>
</organism>
<name>A0A420HD21_9PEZI</name>
<dbReference type="AlphaFoldDB" id="A0A420HD21"/>
<dbReference type="InterPro" id="IPR051642">
    <property type="entry name" value="SWI6-like"/>
</dbReference>
<dbReference type="GO" id="GO:0030435">
    <property type="term" value="P:sporulation resulting in formation of a cellular spore"/>
    <property type="evidence" value="ECO:0007669"/>
    <property type="project" value="UniProtKB-KW"/>
</dbReference>
<dbReference type="InterPro" id="IPR036887">
    <property type="entry name" value="HTH_APSES_sf"/>
</dbReference>
<protein>
    <submittedName>
        <fullName evidence="6">Transcription factor MBP1</fullName>
    </submittedName>
</protein>
<dbReference type="InterPro" id="IPR018004">
    <property type="entry name" value="KilA/APSES_HTH"/>
</dbReference>
<dbReference type="GO" id="GO:0003677">
    <property type="term" value="F:DNA binding"/>
    <property type="evidence" value="ECO:0007669"/>
    <property type="project" value="InterPro"/>
</dbReference>
<evidence type="ECO:0000256" key="3">
    <source>
        <dbReference type="ARBA" id="ARBA00023043"/>
    </source>
</evidence>
<accession>A0A420HD21</accession>
<dbReference type="PANTHER" id="PTHR43828">
    <property type="entry name" value="ASPARAGINASE"/>
    <property type="match status" value="1"/>
</dbReference>
<evidence type="ECO:0000256" key="2">
    <source>
        <dbReference type="ARBA" id="ARBA00022969"/>
    </source>
</evidence>
<dbReference type="EMBL" id="MCBR01020513">
    <property type="protein sequence ID" value="RKF55273.1"/>
    <property type="molecule type" value="Genomic_DNA"/>
</dbReference>
<keyword evidence="1" id="KW-0677">Repeat</keyword>
<dbReference type="Proteomes" id="UP000285405">
    <property type="component" value="Unassembled WGS sequence"/>
</dbReference>
<dbReference type="PANTHER" id="PTHR43828:SF15">
    <property type="entry name" value="TRANSCRIPTION FACTOR MBP1"/>
    <property type="match status" value="1"/>
</dbReference>
<dbReference type="Pfam" id="PF04383">
    <property type="entry name" value="KilA-N"/>
    <property type="match status" value="1"/>
</dbReference>
<keyword evidence="3" id="KW-0040">ANK repeat</keyword>